<dbReference type="InterPro" id="IPR029061">
    <property type="entry name" value="THDP-binding"/>
</dbReference>
<dbReference type="HOGENOM" id="CLU_009227_1_1_9"/>
<dbReference type="eggNOG" id="COG3958">
    <property type="taxonomic scope" value="Bacteria"/>
</dbReference>
<evidence type="ECO:0000259" key="1">
    <source>
        <dbReference type="SMART" id="SM00861"/>
    </source>
</evidence>
<dbReference type="PATRIC" id="fig|742733.3.peg.5429"/>
<dbReference type="SUPFAM" id="SSF52518">
    <property type="entry name" value="Thiamin diphosphate-binding fold (THDP-binding)"/>
    <property type="match status" value="1"/>
</dbReference>
<dbReference type="InterPro" id="IPR005475">
    <property type="entry name" value="Transketolase-like_Pyr-bd"/>
</dbReference>
<dbReference type="EMBL" id="ADLJ01000049">
    <property type="protein sequence ID" value="EHE95799.1"/>
    <property type="molecule type" value="Genomic_DNA"/>
</dbReference>
<reference evidence="2 3" key="1">
    <citation type="submission" date="2011-08" db="EMBL/GenBank/DDBJ databases">
        <title>The Genome Sequence of Clostridium citroniae WAL-17108.</title>
        <authorList>
            <consortium name="The Broad Institute Genome Sequencing Platform"/>
            <person name="Earl A."/>
            <person name="Ward D."/>
            <person name="Feldgarden M."/>
            <person name="Gevers D."/>
            <person name="Finegold S.M."/>
            <person name="Summanen P.H."/>
            <person name="Molitoris D.R."/>
            <person name="Vaisanen M.L."/>
            <person name="Daigneault M."/>
            <person name="Allen-Vercoe E."/>
            <person name="Young S.K."/>
            <person name="Zeng Q."/>
            <person name="Gargeya S."/>
            <person name="Fitzgerald M."/>
            <person name="Haas B."/>
            <person name="Abouelleil A."/>
            <person name="Alvarado L."/>
            <person name="Arachchi H.M."/>
            <person name="Berlin A."/>
            <person name="Brown A."/>
            <person name="Chapman S.B."/>
            <person name="Chen Z."/>
            <person name="Dunbar C."/>
            <person name="Freedman E."/>
            <person name="Gearin G."/>
            <person name="Gellesch M."/>
            <person name="Goldberg J."/>
            <person name="Griggs A."/>
            <person name="Gujja S."/>
            <person name="Heiman D."/>
            <person name="Howarth C."/>
            <person name="Larson L."/>
            <person name="Lui A."/>
            <person name="MacDonald P.J.P."/>
            <person name="Montmayeur A."/>
            <person name="Murphy C."/>
            <person name="Neiman D."/>
            <person name="Pearson M."/>
            <person name="Priest M."/>
            <person name="Roberts A."/>
            <person name="Saif S."/>
            <person name="Shea T."/>
            <person name="Shenoy N."/>
            <person name="Sisk P."/>
            <person name="Stolte C."/>
            <person name="Sykes S."/>
            <person name="Wortman J."/>
            <person name="Nusbaum C."/>
            <person name="Birren B."/>
        </authorList>
    </citation>
    <scope>NUCLEOTIDE SEQUENCE [LARGE SCALE GENOMIC DNA]</scope>
    <source>
        <strain evidence="2 3">WAL-17108</strain>
    </source>
</reference>
<dbReference type="AlphaFoldDB" id="G5HRT2"/>
<dbReference type="Pfam" id="PF02780">
    <property type="entry name" value="Transketolase_C"/>
    <property type="match status" value="1"/>
</dbReference>
<gene>
    <name evidence="2" type="ORF">HMPREF9469_05294</name>
</gene>
<protein>
    <recommendedName>
        <fullName evidence="1">Transketolase-like pyrimidine-binding domain-containing protein</fullName>
    </recommendedName>
</protein>
<sequence length="298" mass="33108">MMETNMRKQYVLTTEYLSDKDERVVTLLGDIGVYSFKKIKDKHPNQVHNLGILEPASIGIAAGLARVGYIPFFHTIAPFVVERPYEQLKVDFSYQKLCGNFVSVGASYDDGALGTTHYSPADVAVLKYLPNMQIVLPGTAEEVHNLICSEYDNGSPTYFRLSTAVNPETMPVKFGKAYIVKKGKLATIVAVGPMLKMVLEAVRDFDVTVLYYTTIAPFDYETLAMNCSSSKVLLCEPFYSGVLTTDVCQALQGYVMMDFVGVPHQILDSYGTREENDLNAGITVEMISKKLMQLVERA</sequence>
<organism evidence="2 3">
    <name type="scientific">[Clostridium] citroniae WAL-17108</name>
    <dbReference type="NCBI Taxonomy" id="742733"/>
    <lineage>
        <taxon>Bacteria</taxon>
        <taxon>Bacillati</taxon>
        <taxon>Bacillota</taxon>
        <taxon>Clostridia</taxon>
        <taxon>Lachnospirales</taxon>
        <taxon>Lachnospiraceae</taxon>
        <taxon>Enterocloster</taxon>
    </lineage>
</organism>
<dbReference type="Gene3D" id="3.40.50.970">
    <property type="match status" value="1"/>
</dbReference>
<dbReference type="InterPro" id="IPR033248">
    <property type="entry name" value="Transketolase_C"/>
</dbReference>
<evidence type="ECO:0000313" key="2">
    <source>
        <dbReference type="EMBL" id="EHE95799.1"/>
    </source>
</evidence>
<name>G5HRT2_9FIRM</name>
<dbReference type="Gene3D" id="3.40.50.920">
    <property type="match status" value="1"/>
</dbReference>
<dbReference type="Pfam" id="PF02779">
    <property type="entry name" value="Transket_pyr"/>
    <property type="match status" value="1"/>
</dbReference>
<dbReference type="PANTHER" id="PTHR43825">
    <property type="entry name" value="PYRUVATE DEHYDROGENASE E1 COMPONENT"/>
    <property type="match status" value="1"/>
</dbReference>
<comment type="caution">
    <text evidence="2">The sequence shown here is derived from an EMBL/GenBank/DDBJ whole genome shotgun (WGS) entry which is preliminary data.</text>
</comment>
<proteinExistence type="predicted"/>
<feature type="domain" description="Transketolase-like pyrimidine-binding" evidence="1">
    <location>
        <begin position="4"/>
        <end position="167"/>
    </location>
</feature>
<dbReference type="RefSeq" id="WP_007869451.1">
    <property type="nucleotide sequence ID" value="NZ_JH376430.1"/>
</dbReference>
<dbReference type="PANTHER" id="PTHR43825:SF5">
    <property type="entry name" value="HYPOTHETICAL TRANSKETOLASE FAMILY PROTEIN"/>
    <property type="match status" value="1"/>
</dbReference>
<dbReference type="Proteomes" id="UP000003763">
    <property type="component" value="Unassembled WGS sequence"/>
</dbReference>
<dbReference type="SUPFAM" id="SSF52922">
    <property type="entry name" value="TK C-terminal domain-like"/>
    <property type="match status" value="1"/>
</dbReference>
<accession>G5HRT2</accession>
<dbReference type="InterPro" id="IPR009014">
    <property type="entry name" value="Transketo_C/PFOR_II"/>
</dbReference>
<dbReference type="CDD" id="cd07033">
    <property type="entry name" value="TPP_PYR_DXS_TK_like"/>
    <property type="match status" value="1"/>
</dbReference>
<dbReference type="SMART" id="SM00861">
    <property type="entry name" value="Transket_pyr"/>
    <property type="match status" value="1"/>
</dbReference>
<dbReference type="InterPro" id="IPR051157">
    <property type="entry name" value="PDH/Transketolase"/>
</dbReference>
<evidence type="ECO:0000313" key="3">
    <source>
        <dbReference type="Proteomes" id="UP000003763"/>
    </source>
</evidence>